<name>A0A511QNK7_9VIBR</name>
<protein>
    <submittedName>
        <fullName evidence="1">Uncharacterized protein</fullName>
    </submittedName>
</protein>
<dbReference type="AlphaFoldDB" id="A0A511QNK7"/>
<dbReference type="Proteomes" id="UP000321113">
    <property type="component" value="Unassembled WGS sequence"/>
</dbReference>
<evidence type="ECO:0000313" key="2">
    <source>
        <dbReference type="Proteomes" id="UP000321113"/>
    </source>
</evidence>
<reference evidence="1 2" key="1">
    <citation type="submission" date="2019-07" db="EMBL/GenBank/DDBJ databases">
        <title>Whole genome shotgun sequence of Vibrio superstes NBRC 103154.</title>
        <authorList>
            <person name="Hosoyama A."/>
            <person name="Uohara A."/>
            <person name="Ohji S."/>
            <person name="Ichikawa N."/>
        </authorList>
    </citation>
    <scope>NUCLEOTIDE SEQUENCE [LARGE SCALE GENOMIC DNA]</scope>
    <source>
        <strain evidence="1 2">NBRC 103154</strain>
    </source>
</reference>
<gene>
    <name evidence="1" type="ORF">VSU01S_11700</name>
</gene>
<proteinExistence type="predicted"/>
<organism evidence="1 2">
    <name type="scientific">Vibrio superstes NBRC 103154</name>
    <dbReference type="NCBI Taxonomy" id="1219062"/>
    <lineage>
        <taxon>Bacteria</taxon>
        <taxon>Pseudomonadati</taxon>
        <taxon>Pseudomonadota</taxon>
        <taxon>Gammaproteobacteria</taxon>
        <taxon>Vibrionales</taxon>
        <taxon>Vibrionaceae</taxon>
        <taxon>Vibrio</taxon>
    </lineage>
</organism>
<keyword evidence="2" id="KW-1185">Reference proteome</keyword>
<accession>A0A511QNK7</accession>
<evidence type="ECO:0000313" key="1">
    <source>
        <dbReference type="EMBL" id="GEM78925.1"/>
    </source>
</evidence>
<dbReference type="EMBL" id="BJXK01000004">
    <property type="protein sequence ID" value="GEM78925.1"/>
    <property type="molecule type" value="Genomic_DNA"/>
</dbReference>
<comment type="caution">
    <text evidence="1">The sequence shown here is derived from an EMBL/GenBank/DDBJ whole genome shotgun (WGS) entry which is preliminary data.</text>
</comment>
<sequence>MFKVSITVFTEPNTGLIMQFKAIKNSKYAASLAALLQKELYFPQDVANKISKSMDHVGLKRFLKSTFSGKWGPYDHSAVVLTKRLEERDMDRFELIQIEFALAKLIDSNVLRDDISDWASYECFCFSKDMSPSHGM</sequence>